<evidence type="ECO:0000313" key="2">
    <source>
        <dbReference type="EMBL" id="GKV15567.1"/>
    </source>
</evidence>
<name>A0AAV5JPM6_9ROSI</name>
<protein>
    <submittedName>
        <fullName evidence="2">Uncharacterized protein</fullName>
    </submittedName>
</protein>
<evidence type="ECO:0000256" key="1">
    <source>
        <dbReference type="SAM" id="MobiDB-lite"/>
    </source>
</evidence>
<accession>A0AAV5JPM6</accession>
<sequence length="66" mass="7247">MAYFFSPFPLSSQPDSALLLLLPVAAHPKEEKKREPSHALENRNPRSTLLLPSSPPAALDCGCEFL</sequence>
<evidence type="ECO:0000313" key="3">
    <source>
        <dbReference type="Proteomes" id="UP001054252"/>
    </source>
</evidence>
<dbReference type="EMBL" id="BPVZ01000043">
    <property type="protein sequence ID" value="GKV15567.1"/>
    <property type="molecule type" value="Genomic_DNA"/>
</dbReference>
<feature type="compositionally biased region" description="Basic and acidic residues" evidence="1">
    <location>
        <begin position="29"/>
        <end position="44"/>
    </location>
</feature>
<gene>
    <name evidence="2" type="ORF">SLEP1_g26349</name>
</gene>
<feature type="region of interest" description="Disordered" evidence="1">
    <location>
        <begin position="29"/>
        <end position="53"/>
    </location>
</feature>
<reference evidence="2 3" key="1">
    <citation type="journal article" date="2021" name="Commun. Biol.">
        <title>The genome of Shorea leprosula (Dipterocarpaceae) highlights the ecological relevance of drought in aseasonal tropical rainforests.</title>
        <authorList>
            <person name="Ng K.K.S."/>
            <person name="Kobayashi M.J."/>
            <person name="Fawcett J.A."/>
            <person name="Hatakeyama M."/>
            <person name="Paape T."/>
            <person name="Ng C.H."/>
            <person name="Ang C.C."/>
            <person name="Tnah L.H."/>
            <person name="Lee C.T."/>
            <person name="Nishiyama T."/>
            <person name="Sese J."/>
            <person name="O'Brien M.J."/>
            <person name="Copetti D."/>
            <person name="Mohd Noor M.I."/>
            <person name="Ong R.C."/>
            <person name="Putra M."/>
            <person name="Sireger I.Z."/>
            <person name="Indrioko S."/>
            <person name="Kosugi Y."/>
            <person name="Izuno A."/>
            <person name="Isagi Y."/>
            <person name="Lee S.L."/>
            <person name="Shimizu K.K."/>
        </authorList>
    </citation>
    <scope>NUCLEOTIDE SEQUENCE [LARGE SCALE GENOMIC DNA]</scope>
    <source>
        <strain evidence="2">214</strain>
    </source>
</reference>
<dbReference type="AlphaFoldDB" id="A0AAV5JPM6"/>
<comment type="caution">
    <text evidence="2">The sequence shown here is derived from an EMBL/GenBank/DDBJ whole genome shotgun (WGS) entry which is preliminary data.</text>
</comment>
<proteinExistence type="predicted"/>
<organism evidence="2 3">
    <name type="scientific">Rubroshorea leprosula</name>
    <dbReference type="NCBI Taxonomy" id="152421"/>
    <lineage>
        <taxon>Eukaryota</taxon>
        <taxon>Viridiplantae</taxon>
        <taxon>Streptophyta</taxon>
        <taxon>Embryophyta</taxon>
        <taxon>Tracheophyta</taxon>
        <taxon>Spermatophyta</taxon>
        <taxon>Magnoliopsida</taxon>
        <taxon>eudicotyledons</taxon>
        <taxon>Gunneridae</taxon>
        <taxon>Pentapetalae</taxon>
        <taxon>rosids</taxon>
        <taxon>malvids</taxon>
        <taxon>Malvales</taxon>
        <taxon>Dipterocarpaceae</taxon>
        <taxon>Rubroshorea</taxon>
    </lineage>
</organism>
<keyword evidence="3" id="KW-1185">Reference proteome</keyword>
<dbReference type="Proteomes" id="UP001054252">
    <property type="component" value="Unassembled WGS sequence"/>
</dbReference>